<dbReference type="Gene3D" id="3.40.630.30">
    <property type="match status" value="1"/>
</dbReference>
<proteinExistence type="predicted"/>
<evidence type="ECO:0000256" key="1">
    <source>
        <dbReference type="ARBA" id="ARBA00022679"/>
    </source>
</evidence>
<dbReference type="SUPFAM" id="SSF55729">
    <property type="entry name" value="Acyl-CoA N-acyltransferases (Nat)"/>
    <property type="match status" value="1"/>
</dbReference>
<evidence type="ECO:0000313" key="3">
    <source>
        <dbReference type="EMBL" id="QEC70428.1"/>
    </source>
</evidence>
<keyword evidence="1 3" id="KW-0808">Transferase</keyword>
<keyword evidence="4" id="KW-1185">Reference proteome</keyword>
<organism evidence="3 4">
    <name type="scientific">Arachidicoccus ginsenosidivorans</name>
    <dbReference type="NCBI Taxonomy" id="496057"/>
    <lineage>
        <taxon>Bacteria</taxon>
        <taxon>Pseudomonadati</taxon>
        <taxon>Bacteroidota</taxon>
        <taxon>Chitinophagia</taxon>
        <taxon>Chitinophagales</taxon>
        <taxon>Chitinophagaceae</taxon>
        <taxon>Arachidicoccus</taxon>
    </lineage>
</organism>
<gene>
    <name evidence="3" type="ORF">FSB73_00565</name>
</gene>
<reference evidence="3 4" key="1">
    <citation type="journal article" date="2017" name="Int. J. Syst. Evol. Microbiol.">
        <title>Arachidicoccus ginsenosidivorans sp. nov., with ginsenoside-converting activity isolated from ginseng cultivating soil.</title>
        <authorList>
            <person name="Siddiqi M.Z."/>
            <person name="Aslam Z."/>
            <person name="Im W.T."/>
        </authorList>
    </citation>
    <scope>NUCLEOTIDE SEQUENCE [LARGE SCALE GENOMIC DNA]</scope>
    <source>
        <strain evidence="3 4">Gsoil 809</strain>
    </source>
</reference>
<dbReference type="InterPro" id="IPR016181">
    <property type="entry name" value="Acyl_CoA_acyltransferase"/>
</dbReference>
<feature type="domain" description="N-acetyltransferase" evidence="2">
    <location>
        <begin position="3"/>
        <end position="162"/>
    </location>
</feature>
<dbReference type="RefSeq" id="WP_146779692.1">
    <property type="nucleotide sequence ID" value="NZ_CP042434.1"/>
</dbReference>
<evidence type="ECO:0000259" key="2">
    <source>
        <dbReference type="PROSITE" id="PS51186"/>
    </source>
</evidence>
<dbReference type="KEGG" id="agi:FSB73_00565"/>
<sequence length="164" mass="18456">MEIIIKPLNNRFAEQAIRLILNIQQNEFNIPITIEDQPDLRSIESAYFAAGGHFWGAFCAGELVGTIGLIKFDTHSGAIRKMFVKSDFRGKAFGVGQRLLDTLMAYCHNAGIDRLYLGTVSTLQAAKRFYERNQFAIIEKDSLPSKFPVMGADDTFYARKLTKV</sequence>
<dbReference type="OrthoDB" id="9799681at2"/>
<protein>
    <submittedName>
        <fullName evidence="3">GNAT family N-acetyltransferase</fullName>
    </submittedName>
</protein>
<dbReference type="PANTHER" id="PTHR13947">
    <property type="entry name" value="GNAT FAMILY N-ACETYLTRANSFERASE"/>
    <property type="match status" value="1"/>
</dbReference>
<dbReference type="PROSITE" id="PS51186">
    <property type="entry name" value="GNAT"/>
    <property type="match status" value="1"/>
</dbReference>
<dbReference type="AlphaFoldDB" id="A0A5B8VJE9"/>
<name>A0A5B8VJE9_9BACT</name>
<dbReference type="CDD" id="cd04301">
    <property type="entry name" value="NAT_SF"/>
    <property type="match status" value="1"/>
</dbReference>
<dbReference type="PANTHER" id="PTHR13947:SF37">
    <property type="entry name" value="LD18367P"/>
    <property type="match status" value="1"/>
</dbReference>
<dbReference type="Pfam" id="PF00583">
    <property type="entry name" value="Acetyltransf_1"/>
    <property type="match status" value="1"/>
</dbReference>
<dbReference type="InterPro" id="IPR050769">
    <property type="entry name" value="NAT_camello-type"/>
</dbReference>
<dbReference type="EMBL" id="CP042434">
    <property type="protein sequence ID" value="QEC70428.1"/>
    <property type="molecule type" value="Genomic_DNA"/>
</dbReference>
<dbReference type="Proteomes" id="UP000321291">
    <property type="component" value="Chromosome"/>
</dbReference>
<dbReference type="InterPro" id="IPR000182">
    <property type="entry name" value="GNAT_dom"/>
</dbReference>
<evidence type="ECO:0000313" key="4">
    <source>
        <dbReference type="Proteomes" id="UP000321291"/>
    </source>
</evidence>
<accession>A0A5B8VJE9</accession>
<dbReference type="GO" id="GO:0008080">
    <property type="term" value="F:N-acetyltransferase activity"/>
    <property type="evidence" value="ECO:0007669"/>
    <property type="project" value="InterPro"/>
</dbReference>